<evidence type="ECO:0000256" key="6">
    <source>
        <dbReference type="ARBA" id="ARBA00023274"/>
    </source>
</evidence>
<comment type="caution">
    <text evidence="8">The sequence shown here is derived from an EMBL/GenBank/DDBJ whole genome shotgun (WGS) entry which is preliminary data.</text>
</comment>
<keyword evidence="6" id="KW-0687">Ribonucleoprotein</keyword>
<dbReference type="Proteomes" id="UP001628179">
    <property type="component" value="Unassembled WGS sequence"/>
</dbReference>
<dbReference type="RefSeq" id="XP_070912557.1">
    <property type="nucleotide sequence ID" value="XM_071056456.1"/>
</dbReference>
<keyword evidence="9" id="KW-1185">Reference proteome</keyword>
<keyword evidence="5" id="KW-0496">Mitochondrion</keyword>
<gene>
    <name evidence="8" type="ORF">MFIFM68171_01034</name>
</gene>
<organism evidence="8 9">
    <name type="scientific">Madurella fahalii</name>
    <dbReference type="NCBI Taxonomy" id="1157608"/>
    <lineage>
        <taxon>Eukaryota</taxon>
        <taxon>Fungi</taxon>
        <taxon>Dikarya</taxon>
        <taxon>Ascomycota</taxon>
        <taxon>Pezizomycotina</taxon>
        <taxon>Sordariomycetes</taxon>
        <taxon>Sordariomycetidae</taxon>
        <taxon>Sordariales</taxon>
        <taxon>Sordariales incertae sedis</taxon>
        <taxon>Madurella</taxon>
    </lineage>
</organism>
<evidence type="ECO:0000256" key="7">
    <source>
        <dbReference type="ARBA" id="ARBA00035140"/>
    </source>
</evidence>
<proteinExistence type="inferred from homology"/>
<keyword evidence="4" id="KW-0689">Ribosomal protein</keyword>
<evidence type="ECO:0000256" key="3">
    <source>
        <dbReference type="ARBA" id="ARBA00022946"/>
    </source>
</evidence>
<accession>A0ABQ0FZ97</accession>
<comment type="similarity">
    <text evidence="2">Belongs to the mitochondrion-specific ribosomal protein mS29 family.</text>
</comment>
<evidence type="ECO:0000256" key="2">
    <source>
        <dbReference type="ARBA" id="ARBA00009863"/>
    </source>
</evidence>
<evidence type="ECO:0000313" key="8">
    <source>
        <dbReference type="EMBL" id="GAB1310824.1"/>
    </source>
</evidence>
<dbReference type="InterPro" id="IPR017082">
    <property type="entry name" value="Ribosomal_mS29_fun"/>
</dbReference>
<evidence type="ECO:0000256" key="4">
    <source>
        <dbReference type="ARBA" id="ARBA00022980"/>
    </source>
</evidence>
<dbReference type="PANTHER" id="PTHR12810">
    <property type="entry name" value="MITOCHONDRIAL 28S RIBOSOMAL PROTEIN S29"/>
    <property type="match status" value="1"/>
</dbReference>
<dbReference type="Pfam" id="PF10236">
    <property type="entry name" value="DAP3"/>
    <property type="match status" value="1"/>
</dbReference>
<dbReference type="PANTHER" id="PTHR12810:SF0">
    <property type="entry name" value="SMALL RIBOSOMAL SUBUNIT PROTEIN MS29"/>
    <property type="match status" value="1"/>
</dbReference>
<dbReference type="EMBL" id="BAAFSV010000001">
    <property type="protein sequence ID" value="GAB1310824.1"/>
    <property type="molecule type" value="Genomic_DNA"/>
</dbReference>
<dbReference type="GeneID" id="98171779"/>
<protein>
    <recommendedName>
        <fullName evidence="7">Small ribosomal subunit protein mS29</fullName>
    </recommendedName>
</protein>
<dbReference type="InterPro" id="IPR019368">
    <property type="entry name" value="Ribosomal_mS29"/>
</dbReference>
<keyword evidence="3" id="KW-0809">Transit peptide</keyword>
<sequence>MSAPNCLRCLVRPSPTLSVSASQHASRRIAPIALSRAATFSTTQPAAAADKGGPQHIRAGKKMKLGKFKKNKVADRGKPPLPGERKAYRKRITLSNDNALPVPWLTDMGPGDLLDPGNVAKVMSLPAGVQDQLRAIEAFKPTQCWNMFRKPSVLVRKETVDMMGRIQKAVADNKTARLVLTGEKVTGKSLMLLQAMAHAYLNDWIVIHVPDAQELTTACTEYAPIPGTDPVQYMQQNYMLKLIQNIRRANENALSKTYTVTAHPELPQNITANTSLLALCQTAKEPEGAWLVFQALWNELTAKDAQRPPILFALDGLAHVMKVSDYRSPSFELIHSHDLAFVRLFADLLNGSAKFPGGGAVLAATSRSNAPRVPSMELALSQREAEQAGAGAGAEAAETPKRDPFFRGYDDRVEAALRSVDVLRVNGASKLEARSLMEYWAASGVLRATVDEKLVAEKWALGGNGVLGEIERAALLTMRI</sequence>
<evidence type="ECO:0000256" key="5">
    <source>
        <dbReference type="ARBA" id="ARBA00023128"/>
    </source>
</evidence>
<name>A0ABQ0FZ97_9PEZI</name>
<dbReference type="PIRSF" id="PIRSF036996">
    <property type="entry name" value="RSM23"/>
    <property type="match status" value="1"/>
</dbReference>
<comment type="subcellular location">
    <subcellularLocation>
        <location evidence="1">Mitochondrion</location>
    </subcellularLocation>
</comment>
<reference evidence="8 9" key="1">
    <citation type="submission" date="2024-09" db="EMBL/GenBank/DDBJ databases">
        <title>Itraconazole resistance in Madurella fahalii resulting from another homologue of gene encoding cytochrome P450 14-alpha sterol demethylase (CYP51).</title>
        <authorList>
            <person name="Yoshioka I."/>
            <person name="Fahal A.H."/>
            <person name="Kaneko S."/>
            <person name="Yaguchi T."/>
        </authorList>
    </citation>
    <scope>NUCLEOTIDE SEQUENCE [LARGE SCALE GENOMIC DNA]</scope>
    <source>
        <strain evidence="8 9">IFM 68171</strain>
    </source>
</reference>
<evidence type="ECO:0000313" key="9">
    <source>
        <dbReference type="Proteomes" id="UP001628179"/>
    </source>
</evidence>
<evidence type="ECO:0000256" key="1">
    <source>
        <dbReference type="ARBA" id="ARBA00004173"/>
    </source>
</evidence>